<evidence type="ECO:0000256" key="2">
    <source>
        <dbReference type="ARBA" id="ARBA00008577"/>
    </source>
</evidence>
<evidence type="ECO:0000256" key="3">
    <source>
        <dbReference type="ARBA" id="ARBA00022448"/>
    </source>
</evidence>
<dbReference type="GO" id="GO:0012505">
    <property type="term" value="C:endomembrane system"/>
    <property type="evidence" value="ECO:0007669"/>
    <property type="project" value="UniProtKB-SubCell"/>
</dbReference>
<dbReference type="InterPro" id="IPR036291">
    <property type="entry name" value="NAD(P)-bd_dom_sf"/>
</dbReference>
<organism evidence="12">
    <name type="scientific">freshwater metagenome</name>
    <dbReference type="NCBI Taxonomy" id="449393"/>
    <lineage>
        <taxon>unclassified sequences</taxon>
        <taxon>metagenomes</taxon>
        <taxon>ecological metagenomes</taxon>
    </lineage>
</organism>
<reference evidence="12" key="1">
    <citation type="submission" date="2020-05" db="EMBL/GenBank/DDBJ databases">
        <authorList>
            <person name="Chiriac C."/>
            <person name="Salcher M."/>
            <person name="Ghai R."/>
            <person name="Kavagutti S V."/>
        </authorList>
    </citation>
    <scope>NUCLEOTIDE SEQUENCE</scope>
</reference>
<evidence type="ECO:0000313" key="12">
    <source>
        <dbReference type="EMBL" id="CAB4639439.1"/>
    </source>
</evidence>
<keyword evidence="6" id="KW-0406">Ion transport</keyword>
<evidence type="ECO:0000256" key="9">
    <source>
        <dbReference type="SAM" id="MobiDB-lite"/>
    </source>
</evidence>
<dbReference type="InterPro" id="IPR044849">
    <property type="entry name" value="CASTOR/POLLUX/SYM8-like"/>
</dbReference>
<accession>A0A6J6JUQ3</accession>
<dbReference type="GO" id="GO:0006813">
    <property type="term" value="P:potassium ion transport"/>
    <property type="evidence" value="ECO:0007669"/>
    <property type="project" value="InterPro"/>
</dbReference>
<dbReference type="EMBL" id="CAEZVT010000114">
    <property type="protein sequence ID" value="CAB4639439.1"/>
    <property type="molecule type" value="Genomic_DNA"/>
</dbReference>
<evidence type="ECO:0000259" key="11">
    <source>
        <dbReference type="PROSITE" id="PS51201"/>
    </source>
</evidence>
<dbReference type="InterPro" id="IPR010420">
    <property type="entry name" value="CASTOR/POLLUX/SYM8_dom"/>
</dbReference>
<keyword evidence="4 10" id="KW-0812">Transmembrane</keyword>
<keyword evidence="5 10" id="KW-1133">Transmembrane helix</keyword>
<feature type="transmembrane region" description="Helical" evidence="10">
    <location>
        <begin position="114"/>
        <end position="135"/>
    </location>
</feature>
<dbReference type="InterPro" id="IPR003148">
    <property type="entry name" value="RCK_N"/>
</dbReference>
<evidence type="ECO:0000256" key="1">
    <source>
        <dbReference type="ARBA" id="ARBA00004127"/>
    </source>
</evidence>
<keyword evidence="7 10" id="KW-0472">Membrane</keyword>
<gene>
    <name evidence="12" type="ORF">UFOPK2131_00820</name>
</gene>
<dbReference type="PROSITE" id="PS51201">
    <property type="entry name" value="RCK_N"/>
    <property type="match status" value="1"/>
</dbReference>
<feature type="transmembrane region" description="Helical" evidence="10">
    <location>
        <begin position="87"/>
        <end position="107"/>
    </location>
</feature>
<comment type="similarity">
    <text evidence="2">Belongs to the castor/pollux (TC 1.A.1.23) family.</text>
</comment>
<feature type="domain" description="RCK N-terminal" evidence="11">
    <location>
        <begin position="151"/>
        <end position="286"/>
    </location>
</feature>
<feature type="region of interest" description="Disordered" evidence="9">
    <location>
        <begin position="1"/>
        <end position="25"/>
    </location>
</feature>
<sequence length="656" mass="69684">MFPMSKLNESRSYGQGAQGEPDAPKASKVSFFTRLRYNFDNSLSKPGAFVGYVFIAIIFLAIIMSGIQRGVAAVVALNEPLDPATYFFSFWEAFTKILGIGSTAAWGTQLINTLYWAIGIAISGAVIGFISAQIIRAVAKLQEGKSAVIESGHTLILGWSNRVFPILSELAIANENVRKPRVVIFAPTARAVMDSEIRSRVANLGKLKVITRTGDVTNPEDLKRANVSSAKSIIILDADESGDANIVSTVLAVKSVNSNTATRIIAELDDENTAEAISTATNGQVIAVRSQNVIARVTAQASRQPGLAAVTLDLLDFAGDEIYITAVRELVGKTYGDALLAFNEASVIGLVDSKGVAQINPPATTKIPAGTKVIAIALDDDKIIYSGIRKDLVAKKIAKKASGKSKPEHLLFIGWSSMGRAVVSELAQFLPTGSTVHIVAESRHVAAEELKGLKFGKNIKVTHASVSGDIDDLIKAASAKKYNEVVILGYREAISEAEADSQTMLTMLQMNQLFEAKGNGVEPTRLVAEILDSRKAELARVAAVDDMVVSDNLAALLIAQVSENPALAPVFDDLFDADGASLSVNSIETYAPVGKSIEFAELVAIGKAHGESVIGYRTLAGSKQQASSGVKLNPAKTTKFKPAKGDGLIVVGDLRK</sequence>
<dbReference type="GO" id="GO:0034220">
    <property type="term" value="P:monoatomic ion transmembrane transport"/>
    <property type="evidence" value="ECO:0007669"/>
    <property type="project" value="UniProtKB-KW"/>
</dbReference>
<dbReference type="Gene3D" id="3.40.50.720">
    <property type="entry name" value="NAD(P)-binding Rossmann-like Domain"/>
    <property type="match status" value="2"/>
</dbReference>
<proteinExistence type="inferred from homology"/>
<dbReference type="PANTHER" id="PTHR31563:SF10">
    <property type="entry name" value="ION CHANNEL POLLUX-RELATED"/>
    <property type="match status" value="1"/>
</dbReference>
<evidence type="ECO:0000256" key="5">
    <source>
        <dbReference type="ARBA" id="ARBA00022989"/>
    </source>
</evidence>
<feature type="transmembrane region" description="Helical" evidence="10">
    <location>
        <begin position="49"/>
        <end position="67"/>
    </location>
</feature>
<dbReference type="Pfam" id="PF22614">
    <property type="entry name" value="Slo-like_RCK"/>
    <property type="match status" value="1"/>
</dbReference>
<keyword evidence="3" id="KW-0813">Transport</keyword>
<name>A0A6J6JUQ3_9ZZZZ</name>
<dbReference type="AlphaFoldDB" id="A0A6J6JUQ3"/>
<comment type="subcellular location">
    <subcellularLocation>
        <location evidence="1">Endomembrane system</location>
        <topology evidence="1">Multi-pass membrane protein</topology>
    </subcellularLocation>
</comment>
<evidence type="ECO:0000256" key="10">
    <source>
        <dbReference type="SAM" id="Phobius"/>
    </source>
</evidence>
<evidence type="ECO:0000256" key="8">
    <source>
        <dbReference type="ARBA" id="ARBA00023303"/>
    </source>
</evidence>
<dbReference type="PANTHER" id="PTHR31563">
    <property type="entry name" value="ION CHANNEL POLLUX-RELATED"/>
    <property type="match status" value="1"/>
</dbReference>
<dbReference type="Pfam" id="PF06241">
    <property type="entry name" value="Castor_Poll_mid"/>
    <property type="match status" value="1"/>
</dbReference>
<dbReference type="SUPFAM" id="SSF51735">
    <property type="entry name" value="NAD(P)-binding Rossmann-fold domains"/>
    <property type="match status" value="1"/>
</dbReference>
<keyword evidence="8" id="KW-0407">Ion channel</keyword>
<evidence type="ECO:0000256" key="7">
    <source>
        <dbReference type="ARBA" id="ARBA00023136"/>
    </source>
</evidence>
<evidence type="ECO:0000256" key="6">
    <source>
        <dbReference type="ARBA" id="ARBA00023065"/>
    </source>
</evidence>
<evidence type="ECO:0000256" key="4">
    <source>
        <dbReference type="ARBA" id="ARBA00022692"/>
    </source>
</evidence>
<protein>
    <submittedName>
        <fullName evidence="12">Unannotated protein</fullName>
    </submittedName>
</protein>